<accession>A0A6G1CIP1</accession>
<evidence type="ECO:0000313" key="3">
    <source>
        <dbReference type="Proteomes" id="UP000479710"/>
    </source>
</evidence>
<name>A0A6G1CIP1_9ORYZ</name>
<evidence type="ECO:0000313" key="2">
    <source>
        <dbReference type="EMBL" id="KAF0899931.1"/>
    </source>
</evidence>
<protein>
    <submittedName>
        <fullName evidence="2">Uncharacterized protein</fullName>
    </submittedName>
</protein>
<comment type="caution">
    <text evidence="2">The sequence shown here is derived from an EMBL/GenBank/DDBJ whole genome shotgun (WGS) entry which is preliminary data.</text>
</comment>
<keyword evidence="3" id="KW-1185">Reference proteome</keyword>
<dbReference type="Proteomes" id="UP000479710">
    <property type="component" value="Unassembled WGS sequence"/>
</dbReference>
<proteinExistence type="predicted"/>
<dbReference type="AlphaFoldDB" id="A0A6G1CIP1"/>
<gene>
    <name evidence="2" type="ORF">E2562_025492</name>
</gene>
<sequence>MSDCFVDGISVAYSSAHILLPELHNGGVDAPPAASPDGSHVHTILHRLHCRDHDSVLLSIYVDMHACGMPPAMNADDANAAVKTMVHPSSSSFSSFGRSQARHTAADDE</sequence>
<reference evidence="2 3" key="1">
    <citation type="submission" date="2019-11" db="EMBL/GenBank/DDBJ databases">
        <title>Whole genome sequence of Oryza granulata.</title>
        <authorList>
            <person name="Li W."/>
        </authorList>
    </citation>
    <scope>NUCLEOTIDE SEQUENCE [LARGE SCALE GENOMIC DNA]</scope>
    <source>
        <strain evidence="3">cv. Menghai</strain>
        <tissue evidence="2">Leaf</tissue>
    </source>
</reference>
<evidence type="ECO:0000256" key="1">
    <source>
        <dbReference type="SAM" id="MobiDB-lite"/>
    </source>
</evidence>
<dbReference type="EMBL" id="SPHZ02000009">
    <property type="protein sequence ID" value="KAF0899931.1"/>
    <property type="molecule type" value="Genomic_DNA"/>
</dbReference>
<organism evidence="2 3">
    <name type="scientific">Oryza meyeriana var. granulata</name>
    <dbReference type="NCBI Taxonomy" id="110450"/>
    <lineage>
        <taxon>Eukaryota</taxon>
        <taxon>Viridiplantae</taxon>
        <taxon>Streptophyta</taxon>
        <taxon>Embryophyta</taxon>
        <taxon>Tracheophyta</taxon>
        <taxon>Spermatophyta</taxon>
        <taxon>Magnoliopsida</taxon>
        <taxon>Liliopsida</taxon>
        <taxon>Poales</taxon>
        <taxon>Poaceae</taxon>
        <taxon>BOP clade</taxon>
        <taxon>Oryzoideae</taxon>
        <taxon>Oryzeae</taxon>
        <taxon>Oryzinae</taxon>
        <taxon>Oryza</taxon>
        <taxon>Oryza meyeriana</taxon>
    </lineage>
</organism>
<feature type="region of interest" description="Disordered" evidence="1">
    <location>
        <begin position="88"/>
        <end position="109"/>
    </location>
</feature>